<evidence type="ECO:0000256" key="1">
    <source>
        <dbReference type="ARBA" id="ARBA00004442"/>
    </source>
</evidence>
<reference evidence="6" key="1">
    <citation type="journal article" date="2012" name="PLoS ONE">
        <title>Gene sets for utilization of primary and secondary nutrition supplies in the distal gut of endangered iberian lynx.</title>
        <authorList>
            <person name="Alcaide M."/>
            <person name="Messina E."/>
            <person name="Richter M."/>
            <person name="Bargiela R."/>
            <person name="Peplies J."/>
            <person name="Huws S.A."/>
            <person name="Newbold C.J."/>
            <person name="Golyshin P.N."/>
            <person name="Simon M.A."/>
            <person name="Lopez G."/>
            <person name="Yakimov M.M."/>
            <person name="Ferrer M."/>
        </authorList>
    </citation>
    <scope>NUCLEOTIDE SEQUENCE</scope>
</reference>
<keyword evidence="2" id="KW-0732">Signal</keyword>
<dbReference type="InterPro" id="IPR011990">
    <property type="entry name" value="TPR-like_helical_dom_sf"/>
</dbReference>
<dbReference type="Pfam" id="PF07980">
    <property type="entry name" value="SusD_RagB"/>
    <property type="match status" value="1"/>
</dbReference>
<evidence type="ECO:0000256" key="3">
    <source>
        <dbReference type="ARBA" id="ARBA00023136"/>
    </source>
</evidence>
<accession>J9GC67</accession>
<dbReference type="GO" id="GO:0009279">
    <property type="term" value="C:cell outer membrane"/>
    <property type="evidence" value="ECO:0007669"/>
    <property type="project" value="UniProtKB-SubCell"/>
</dbReference>
<evidence type="ECO:0000259" key="5">
    <source>
        <dbReference type="Pfam" id="PF07980"/>
    </source>
</evidence>
<dbReference type="SUPFAM" id="SSF48452">
    <property type="entry name" value="TPR-like"/>
    <property type="match status" value="1"/>
</dbReference>
<evidence type="ECO:0000256" key="4">
    <source>
        <dbReference type="ARBA" id="ARBA00023237"/>
    </source>
</evidence>
<keyword evidence="4" id="KW-0998">Cell outer membrane</keyword>
<evidence type="ECO:0000256" key="2">
    <source>
        <dbReference type="ARBA" id="ARBA00022729"/>
    </source>
</evidence>
<proteinExistence type="predicted"/>
<keyword evidence="3" id="KW-0472">Membrane</keyword>
<dbReference type="EMBL" id="AMCI01003841">
    <property type="protein sequence ID" value="EJW99367.1"/>
    <property type="molecule type" value="Genomic_DNA"/>
</dbReference>
<protein>
    <submittedName>
        <fullName evidence="6">Secreted protein containing RagB/SusD domain protein</fullName>
    </submittedName>
</protein>
<feature type="domain" description="RagB/SusD" evidence="5">
    <location>
        <begin position="424"/>
        <end position="517"/>
    </location>
</feature>
<evidence type="ECO:0000313" key="6">
    <source>
        <dbReference type="EMBL" id="EJW99367.1"/>
    </source>
</evidence>
<organism evidence="6">
    <name type="scientific">gut metagenome</name>
    <dbReference type="NCBI Taxonomy" id="749906"/>
    <lineage>
        <taxon>unclassified sequences</taxon>
        <taxon>metagenomes</taxon>
        <taxon>organismal metagenomes</taxon>
    </lineage>
</organism>
<gene>
    <name evidence="6" type="ORF">EVA_12527</name>
</gene>
<name>J9GC67_9ZZZZ</name>
<comment type="subcellular location">
    <subcellularLocation>
        <location evidence="1">Cell outer membrane</location>
    </subcellularLocation>
</comment>
<sequence length="574" mass="65121">MKKTSIFKTALASCLLAASSTQFSSCIEETFPQSSTATAEQIAQSPAAMQAMLNAVVGFINAYNTYGQSYTWDLGYNSYGIIREVMGEDFFIYRTGYDYYNSFGSCRSLADNAEVNSIYYYYYKFLNNVNNLIRLVDPETATETNLQYLGIAKVYRALIYMDMARLFEYKKTGFPQLDDQASQTGVYGLTVPIIYENITEAEARNNPRVPFYTMYDYILQDLNQAETLLAQYTRPSKDHPDLSIVAGLKARFWLELATRFEKYPSDLSALTSNVDLGIQSAQECYERAAQYARQAIDQSKALPLTELEWYGGKECTTAFNSILTSAWMWGGIMNKENIYSVWCNLAGHLCTEQTFGVGGINYGAHRMIGKALFDQIPDEDWRKVSWIDPADAGKAPGTKYHTLLNDATFQKLPAYVHLKFKPKEGNMNDANIGAPIDNVLMRVEEMYFIEAEALAASRGIGAGKTALENFMQTYRYPSYTCQANTLEEFREALLLQKRIEFWGEGIIYWDYKRLEKSVTRGYPGTNCVPGYRMNSKEGYVAPWFNLYFSKYESIANQAIILNPDPSSVVTDWSE</sequence>
<comment type="caution">
    <text evidence="6">The sequence shown here is derived from an EMBL/GenBank/DDBJ whole genome shotgun (WGS) entry which is preliminary data.</text>
</comment>
<dbReference type="Gene3D" id="1.25.40.390">
    <property type="match status" value="1"/>
</dbReference>
<dbReference type="AlphaFoldDB" id="J9GC67"/>
<dbReference type="InterPro" id="IPR012944">
    <property type="entry name" value="SusD_RagB_dom"/>
</dbReference>